<evidence type="ECO:0000259" key="9">
    <source>
        <dbReference type="Pfam" id="PF12801"/>
    </source>
</evidence>
<reference evidence="10 11" key="1">
    <citation type="submission" date="2016-10" db="EMBL/GenBank/DDBJ databases">
        <authorList>
            <person name="de Groot N.N."/>
        </authorList>
    </citation>
    <scope>NUCLEOTIDE SEQUENCE [LARGE SCALE GENOMIC DNA]</scope>
    <source>
        <strain evidence="10 11">DSM 18979</strain>
    </source>
</reference>
<dbReference type="RefSeq" id="WP_090444291.1">
    <property type="nucleotide sequence ID" value="NZ_FOHU01000011.1"/>
</dbReference>
<dbReference type="STRING" id="426128.SAMN05660297_02417"/>
<feature type="transmembrane region" description="Helical" evidence="8">
    <location>
        <begin position="116"/>
        <end position="135"/>
    </location>
</feature>
<evidence type="ECO:0000256" key="3">
    <source>
        <dbReference type="ARBA" id="ARBA00022723"/>
    </source>
</evidence>
<feature type="region of interest" description="Disordered" evidence="7">
    <location>
        <begin position="168"/>
        <end position="189"/>
    </location>
</feature>
<dbReference type="PANTHER" id="PTHR30176:SF3">
    <property type="entry name" value="FERREDOXIN-TYPE PROTEIN NAPH"/>
    <property type="match status" value="1"/>
</dbReference>
<dbReference type="Pfam" id="PF12801">
    <property type="entry name" value="Fer4_5"/>
    <property type="match status" value="2"/>
</dbReference>
<dbReference type="GO" id="GO:0046872">
    <property type="term" value="F:metal ion binding"/>
    <property type="evidence" value="ECO:0007669"/>
    <property type="project" value="UniProtKB-KW"/>
</dbReference>
<keyword evidence="3" id="KW-0479">Metal-binding</keyword>
<dbReference type="GO" id="GO:0005886">
    <property type="term" value="C:plasma membrane"/>
    <property type="evidence" value="ECO:0007669"/>
    <property type="project" value="TreeGrafter"/>
</dbReference>
<feature type="transmembrane region" description="Helical" evidence="8">
    <location>
        <begin position="85"/>
        <end position="104"/>
    </location>
</feature>
<keyword evidence="6" id="KW-0411">Iron-sulfur</keyword>
<evidence type="ECO:0000256" key="5">
    <source>
        <dbReference type="ARBA" id="ARBA00023004"/>
    </source>
</evidence>
<keyword evidence="4" id="KW-0249">Electron transport</keyword>
<evidence type="ECO:0000256" key="6">
    <source>
        <dbReference type="ARBA" id="ARBA00023014"/>
    </source>
</evidence>
<dbReference type="Proteomes" id="UP000199568">
    <property type="component" value="Unassembled WGS sequence"/>
</dbReference>
<keyword evidence="2" id="KW-0004">4Fe-4S</keyword>
<keyword evidence="11" id="KW-1185">Reference proteome</keyword>
<dbReference type="InterPro" id="IPR017896">
    <property type="entry name" value="4Fe4S_Fe-S-bd"/>
</dbReference>
<dbReference type="EMBL" id="FOHU01000011">
    <property type="protein sequence ID" value="SET44834.1"/>
    <property type="molecule type" value="Genomic_DNA"/>
</dbReference>
<proteinExistence type="predicted"/>
<keyword evidence="5" id="KW-0408">Iron</keyword>
<keyword evidence="8" id="KW-0812">Transmembrane</keyword>
<evidence type="ECO:0000313" key="11">
    <source>
        <dbReference type="Proteomes" id="UP000199568"/>
    </source>
</evidence>
<organism evidence="10 11">
    <name type="scientific">Natronincola peptidivorans</name>
    <dbReference type="NCBI Taxonomy" id="426128"/>
    <lineage>
        <taxon>Bacteria</taxon>
        <taxon>Bacillati</taxon>
        <taxon>Bacillota</taxon>
        <taxon>Clostridia</taxon>
        <taxon>Peptostreptococcales</taxon>
        <taxon>Natronincolaceae</taxon>
        <taxon>Natronincola</taxon>
    </lineage>
</organism>
<evidence type="ECO:0000256" key="1">
    <source>
        <dbReference type="ARBA" id="ARBA00022448"/>
    </source>
</evidence>
<evidence type="ECO:0000256" key="8">
    <source>
        <dbReference type="SAM" id="Phobius"/>
    </source>
</evidence>
<feature type="domain" description="4Fe-4S ferredoxin-type" evidence="9">
    <location>
        <begin position="121"/>
        <end position="160"/>
    </location>
</feature>
<feature type="domain" description="4Fe-4S ferredoxin-type" evidence="9">
    <location>
        <begin position="32"/>
        <end position="66"/>
    </location>
</feature>
<feature type="transmembrane region" description="Helical" evidence="8">
    <location>
        <begin position="12"/>
        <end position="45"/>
    </location>
</feature>
<evidence type="ECO:0000256" key="2">
    <source>
        <dbReference type="ARBA" id="ARBA00022485"/>
    </source>
</evidence>
<keyword evidence="1" id="KW-0813">Transport</keyword>
<accession>A0A1I0EHG9</accession>
<protein>
    <submittedName>
        <fullName evidence="10">4Fe-4S binding domain-containing protein</fullName>
    </submittedName>
</protein>
<sequence length="189" mass="21062">MSTKRNKLKAADVLWTLFIAFLVIGVVYPIIGLIALICMLAPVVVGIIKGKRIWCSNYCPRGSFLGKLMQNISQRGKPPKFLNSTLFKTIFVLFLLSNFAIGIIKAEGNLTQIGFVFVRLIIITSIVGILLGVFYQPRTWCTICPMGTLSNVAIKGRKKLTSIEKKNDNNSMQHRGQCDQCPLKDTKQP</sequence>
<evidence type="ECO:0000313" key="10">
    <source>
        <dbReference type="EMBL" id="SET44834.1"/>
    </source>
</evidence>
<keyword evidence="8" id="KW-0472">Membrane</keyword>
<gene>
    <name evidence="10" type="ORF">SAMN05660297_02417</name>
</gene>
<keyword evidence="8" id="KW-1133">Transmembrane helix</keyword>
<dbReference type="GO" id="GO:0051539">
    <property type="term" value="F:4 iron, 4 sulfur cluster binding"/>
    <property type="evidence" value="ECO:0007669"/>
    <property type="project" value="UniProtKB-KW"/>
</dbReference>
<dbReference type="PANTHER" id="PTHR30176">
    <property type="entry name" value="FERREDOXIN-TYPE PROTEIN NAPH"/>
    <property type="match status" value="1"/>
</dbReference>
<evidence type="ECO:0000256" key="4">
    <source>
        <dbReference type="ARBA" id="ARBA00022982"/>
    </source>
</evidence>
<dbReference type="InterPro" id="IPR051684">
    <property type="entry name" value="Electron_Trans/Redox"/>
</dbReference>
<evidence type="ECO:0000256" key="7">
    <source>
        <dbReference type="SAM" id="MobiDB-lite"/>
    </source>
</evidence>
<name>A0A1I0EHG9_9FIRM</name>
<dbReference type="AlphaFoldDB" id="A0A1I0EHG9"/>
<dbReference type="OrthoDB" id="9786132at2"/>